<dbReference type="SUPFAM" id="SSF56091">
    <property type="entry name" value="DNA ligase/mRNA capping enzyme, catalytic domain"/>
    <property type="match status" value="1"/>
</dbReference>
<dbReference type="Pfam" id="PF18043">
    <property type="entry name" value="T4_Rnl2_C"/>
    <property type="match status" value="1"/>
</dbReference>
<gene>
    <name evidence="3" type="ORF">CcCBS67573_g06065</name>
</gene>
<dbReference type="Pfam" id="PF09414">
    <property type="entry name" value="RNA_ligase"/>
    <property type="match status" value="1"/>
</dbReference>
<dbReference type="InterPro" id="IPR040609">
    <property type="entry name" value="Rnl2_C"/>
</dbReference>
<sequence>MDAKYPKIPLSLPAGVKLKKTVKWIVTEKVHGANFCITTTSEGPAAAASPVHTFNKRTGRIAGGDTFFNFRQDTTLLPILLPKVNTLYSSLKDRHPSLCKVQVFGELFGGAYPDLPSMHRAPVQRGVMYSPNLCFMAFDICVHLAEKPAMFLDYADVMKLCHEYDMLCAEPLMTGSYQNCMAFKLGFDSTIPKRLGLAPPPAGTNKAEGIVVRPLSGDNNQCSAERALVKFKIAEFAEAAVYDNRIDRNALSASSVSQHPLLWVLKGYINESRVQGLISKMGPLDQESDAETLSEYADALVTDAMDDYFNDYGRDEWDAAGSDAQQGIMLAFGGMCAEALDKFK</sequence>
<evidence type="ECO:0000259" key="1">
    <source>
        <dbReference type="Pfam" id="PF09414"/>
    </source>
</evidence>
<dbReference type="OrthoDB" id="2151823at2759"/>
<reference evidence="3 4" key="1">
    <citation type="journal article" date="2019" name="Sci. Rep.">
        <title>Comparative genomics of chytrid fungi reveal insights into the obligate biotrophic and pathogenic lifestyle of Synchytrium endobioticum.</title>
        <authorList>
            <person name="van de Vossenberg B.T.L.H."/>
            <person name="Warris S."/>
            <person name="Nguyen H.D.T."/>
            <person name="van Gent-Pelzer M.P.E."/>
            <person name="Joly D.L."/>
            <person name="van de Geest H.C."/>
            <person name="Bonants P.J.M."/>
            <person name="Smith D.S."/>
            <person name="Levesque C.A."/>
            <person name="van der Lee T.A.J."/>
        </authorList>
    </citation>
    <scope>NUCLEOTIDE SEQUENCE [LARGE SCALE GENOMIC DNA]</scope>
    <source>
        <strain evidence="3 4">CBS 675.73</strain>
    </source>
</reference>
<dbReference type="AlphaFoldDB" id="A0A507F7U1"/>
<dbReference type="Proteomes" id="UP000320333">
    <property type="component" value="Unassembled WGS sequence"/>
</dbReference>
<organism evidence="3 4">
    <name type="scientific">Chytriomyces confervae</name>
    <dbReference type="NCBI Taxonomy" id="246404"/>
    <lineage>
        <taxon>Eukaryota</taxon>
        <taxon>Fungi</taxon>
        <taxon>Fungi incertae sedis</taxon>
        <taxon>Chytridiomycota</taxon>
        <taxon>Chytridiomycota incertae sedis</taxon>
        <taxon>Chytridiomycetes</taxon>
        <taxon>Chytridiales</taxon>
        <taxon>Chytriomycetaceae</taxon>
        <taxon>Chytriomyces</taxon>
    </lineage>
</organism>
<dbReference type="InterPro" id="IPR021122">
    <property type="entry name" value="RNA_ligase_dom_REL/Rnl2"/>
</dbReference>
<proteinExistence type="predicted"/>
<feature type="domain" description="RNA ligase" evidence="1">
    <location>
        <begin position="23"/>
        <end position="231"/>
    </location>
</feature>
<name>A0A507F7U1_9FUNG</name>
<protein>
    <recommendedName>
        <fullName evidence="5">RNA ligase domain-containing protein</fullName>
    </recommendedName>
</protein>
<evidence type="ECO:0000313" key="4">
    <source>
        <dbReference type="Proteomes" id="UP000320333"/>
    </source>
</evidence>
<dbReference type="EMBL" id="QEAP01000241">
    <property type="protein sequence ID" value="TPX71677.1"/>
    <property type="molecule type" value="Genomic_DNA"/>
</dbReference>
<dbReference type="Gene3D" id="1.10.10.1810">
    <property type="entry name" value="RNA ligase"/>
    <property type="match status" value="1"/>
</dbReference>
<comment type="caution">
    <text evidence="3">The sequence shown here is derived from an EMBL/GenBank/DDBJ whole genome shotgun (WGS) entry which is preliminary data.</text>
</comment>
<evidence type="ECO:0008006" key="5">
    <source>
        <dbReference type="Google" id="ProtNLM"/>
    </source>
</evidence>
<accession>A0A507F7U1</accession>
<dbReference type="Gene3D" id="3.30.1490.70">
    <property type="match status" value="1"/>
</dbReference>
<keyword evidence="4" id="KW-1185">Reference proteome</keyword>
<evidence type="ECO:0000259" key="2">
    <source>
        <dbReference type="Pfam" id="PF18043"/>
    </source>
</evidence>
<evidence type="ECO:0000313" key="3">
    <source>
        <dbReference type="EMBL" id="TPX71677.1"/>
    </source>
</evidence>
<dbReference type="InterPro" id="IPR041948">
    <property type="entry name" value="Rnl1/2_C_sf"/>
</dbReference>
<dbReference type="Gene3D" id="3.30.470.30">
    <property type="entry name" value="DNA ligase/mRNA capping enzyme"/>
    <property type="match status" value="1"/>
</dbReference>
<feature type="domain" description="RNA ligase 2 C-terminal" evidence="2">
    <location>
        <begin position="258"/>
        <end position="337"/>
    </location>
</feature>